<evidence type="ECO:0000313" key="5">
    <source>
        <dbReference type="EMBL" id="EQC34843.1"/>
    </source>
</evidence>
<evidence type="ECO:0000313" key="6">
    <source>
        <dbReference type="Proteomes" id="UP000030762"/>
    </source>
</evidence>
<dbReference type="GO" id="GO:0005737">
    <property type="term" value="C:cytoplasm"/>
    <property type="evidence" value="ECO:0007669"/>
    <property type="project" value="UniProtKB-SubCell"/>
</dbReference>
<name>T0RQH9_SAPDV</name>
<evidence type="ECO:0000259" key="4">
    <source>
        <dbReference type="Pfam" id="PF00561"/>
    </source>
</evidence>
<evidence type="ECO:0000256" key="1">
    <source>
        <dbReference type="ARBA" id="ARBA00004496"/>
    </source>
</evidence>
<dbReference type="eggNOG" id="ENOG502QPSD">
    <property type="taxonomic scope" value="Eukaryota"/>
</dbReference>
<reference evidence="5 6" key="1">
    <citation type="submission" date="2012-04" db="EMBL/GenBank/DDBJ databases">
        <title>The Genome Sequence of Saprolegnia declina VS20.</title>
        <authorList>
            <consortium name="The Broad Institute Genome Sequencing Platform"/>
            <person name="Russ C."/>
            <person name="Nusbaum C."/>
            <person name="Tyler B."/>
            <person name="van West P."/>
            <person name="Dieguez-Uribeondo J."/>
            <person name="de Bruijn I."/>
            <person name="Tripathy S."/>
            <person name="Jiang R."/>
            <person name="Young S.K."/>
            <person name="Zeng Q."/>
            <person name="Gargeya S."/>
            <person name="Fitzgerald M."/>
            <person name="Haas B."/>
            <person name="Abouelleil A."/>
            <person name="Alvarado L."/>
            <person name="Arachchi H.M."/>
            <person name="Berlin A."/>
            <person name="Chapman S.B."/>
            <person name="Goldberg J."/>
            <person name="Griggs A."/>
            <person name="Gujja S."/>
            <person name="Hansen M."/>
            <person name="Howarth C."/>
            <person name="Imamovic A."/>
            <person name="Larimer J."/>
            <person name="McCowen C."/>
            <person name="Montmayeur A."/>
            <person name="Murphy C."/>
            <person name="Neiman D."/>
            <person name="Pearson M."/>
            <person name="Priest M."/>
            <person name="Roberts A."/>
            <person name="Saif S."/>
            <person name="Shea T."/>
            <person name="Sisk P."/>
            <person name="Sykes S."/>
            <person name="Wortman J."/>
            <person name="Nusbaum C."/>
            <person name="Birren B."/>
        </authorList>
    </citation>
    <scope>NUCLEOTIDE SEQUENCE [LARGE SCALE GENOMIC DNA]</scope>
    <source>
        <strain evidence="5 6">VS20</strain>
    </source>
</reference>
<keyword evidence="6" id="KW-1185">Reference proteome</keyword>
<dbReference type="Pfam" id="PF00561">
    <property type="entry name" value="Abhydrolase_1"/>
    <property type="match status" value="1"/>
</dbReference>
<feature type="domain" description="AB hydrolase-1" evidence="4">
    <location>
        <begin position="79"/>
        <end position="186"/>
    </location>
</feature>
<dbReference type="InParanoid" id="T0RQH9"/>
<dbReference type="ESTHER" id="9stra-t0rqh9">
    <property type="family name" value="Maspardin-ACP33-SPG21_like"/>
</dbReference>
<dbReference type="InterPro" id="IPR026151">
    <property type="entry name" value="Maspardin"/>
</dbReference>
<dbReference type="SUPFAM" id="SSF53474">
    <property type="entry name" value="alpha/beta-Hydrolases"/>
    <property type="match status" value="1"/>
</dbReference>
<accession>T0RQH9</accession>
<dbReference type="RefSeq" id="XP_008611715.1">
    <property type="nucleotide sequence ID" value="XM_008613493.1"/>
</dbReference>
<organism evidence="5 6">
    <name type="scientific">Saprolegnia diclina (strain VS20)</name>
    <dbReference type="NCBI Taxonomy" id="1156394"/>
    <lineage>
        <taxon>Eukaryota</taxon>
        <taxon>Sar</taxon>
        <taxon>Stramenopiles</taxon>
        <taxon>Oomycota</taxon>
        <taxon>Saprolegniomycetes</taxon>
        <taxon>Saprolegniales</taxon>
        <taxon>Saprolegniaceae</taxon>
        <taxon>Saprolegnia</taxon>
    </lineage>
</organism>
<comment type="subcellular location">
    <subcellularLocation>
        <location evidence="1">Cytoplasm</location>
    </subcellularLocation>
</comment>
<proteinExistence type="predicted"/>
<dbReference type="InterPro" id="IPR000073">
    <property type="entry name" value="AB_hydrolase_1"/>
</dbReference>
<dbReference type="Gene3D" id="3.40.50.1820">
    <property type="entry name" value="alpha/beta hydrolase"/>
    <property type="match status" value="1"/>
</dbReference>
<protein>
    <recommendedName>
        <fullName evidence="2">Maspardin</fullName>
    </recommendedName>
</protein>
<evidence type="ECO:0000256" key="3">
    <source>
        <dbReference type="ARBA" id="ARBA00022490"/>
    </source>
</evidence>
<dbReference type="Proteomes" id="UP000030762">
    <property type="component" value="Unassembled WGS sequence"/>
</dbReference>
<evidence type="ECO:0000256" key="2">
    <source>
        <dbReference type="ARBA" id="ARBA00020148"/>
    </source>
</evidence>
<dbReference type="InterPro" id="IPR029058">
    <property type="entry name" value="AB_hydrolase_fold"/>
</dbReference>
<gene>
    <name evidence="5" type="ORF">SDRG_07647</name>
</gene>
<sequence>MSDPKSRAQTFLATTAKQRLTTYDGKTWEYFDVGPRSAMTIVLLPDAIGSAIAYHALMPALAAAGYRALAVHYPVVWTHDELVHSLDRFLDALSLASVHLYGASLGATLAQRFCSAFPHRVRSLVLTRGYGKSVVIGARYLKMLSVMPRFQLKKLMLKELDTSEDVAEHAASDFLRQQLECLSQAQLASRLTLAGLSSSAPARDLHIPYDRVTLLDSYGSNNADDSDQREDMYGRFSDAKKALLKASGRFPYLSHPDDVVLYLQVHLRAHAC</sequence>
<dbReference type="EMBL" id="JH767153">
    <property type="protein sequence ID" value="EQC34843.1"/>
    <property type="molecule type" value="Genomic_DNA"/>
</dbReference>
<dbReference type="AlphaFoldDB" id="T0RQH9"/>
<keyword evidence="3" id="KW-0963">Cytoplasm</keyword>
<dbReference type="OrthoDB" id="10264550at2759"/>
<dbReference type="GeneID" id="19948374"/>
<dbReference type="VEuPathDB" id="FungiDB:SDRG_07647"/>
<dbReference type="OMA" id="CYVQPQK"/>
<dbReference type="PANTHER" id="PTHR15913:SF0">
    <property type="entry name" value="MASPARDIN"/>
    <property type="match status" value="1"/>
</dbReference>
<dbReference type="PANTHER" id="PTHR15913">
    <property type="entry name" value="ACID CLUSTER PROTEIN 33"/>
    <property type="match status" value="1"/>
</dbReference>